<dbReference type="OrthoDB" id="425923at2759"/>
<evidence type="ECO:0000313" key="3">
    <source>
        <dbReference type="EMBL" id="CAF4596104.1"/>
    </source>
</evidence>
<dbReference type="SUPFAM" id="SSF52540">
    <property type="entry name" value="P-loop containing nucleoside triphosphate hydrolases"/>
    <property type="match status" value="1"/>
</dbReference>
<dbReference type="Pfam" id="PF01926">
    <property type="entry name" value="MMR_HSR1"/>
    <property type="match status" value="1"/>
</dbReference>
<gene>
    <name evidence="2" type="ORF">GPM918_LOCUS45797</name>
    <name evidence="3" type="ORF">SRO942_LOCUS48686</name>
</gene>
<comment type="caution">
    <text evidence="2">The sequence shown here is derived from an EMBL/GenBank/DDBJ whole genome shotgun (WGS) entry which is preliminary data.</text>
</comment>
<proteinExistence type="predicted"/>
<name>A0A816F0X7_9BILA</name>
<dbReference type="Proteomes" id="UP000663829">
    <property type="component" value="Unassembled WGS sequence"/>
</dbReference>
<sequence length="129" mass="14005">SGKHTDGDNGVIALIAEQNKELIEKYDKLLKHLADLNLNSYDDLDKHDQQKIVSLAEKTEAMSGMTDVNSIGLFGLTAVGKSTMINSLLGKQMAEVGLSETTIEFSGYNGTNCVFYDVPGRNAIDFISC</sequence>
<organism evidence="2 4">
    <name type="scientific">Didymodactylos carnosus</name>
    <dbReference type="NCBI Taxonomy" id="1234261"/>
    <lineage>
        <taxon>Eukaryota</taxon>
        <taxon>Metazoa</taxon>
        <taxon>Spiralia</taxon>
        <taxon>Gnathifera</taxon>
        <taxon>Rotifera</taxon>
        <taxon>Eurotatoria</taxon>
        <taxon>Bdelloidea</taxon>
        <taxon>Philodinida</taxon>
        <taxon>Philodinidae</taxon>
        <taxon>Didymodactylos</taxon>
    </lineage>
</organism>
<evidence type="ECO:0000313" key="2">
    <source>
        <dbReference type="EMBL" id="CAF1656671.1"/>
    </source>
</evidence>
<keyword evidence="4" id="KW-1185">Reference proteome</keyword>
<dbReference type="Proteomes" id="UP000681722">
    <property type="component" value="Unassembled WGS sequence"/>
</dbReference>
<feature type="non-terminal residue" evidence="2">
    <location>
        <position position="1"/>
    </location>
</feature>
<feature type="domain" description="G" evidence="1">
    <location>
        <begin position="71"/>
        <end position="120"/>
    </location>
</feature>
<dbReference type="CDD" id="cd00882">
    <property type="entry name" value="Ras_like_GTPase"/>
    <property type="match status" value="1"/>
</dbReference>
<evidence type="ECO:0000313" key="4">
    <source>
        <dbReference type="Proteomes" id="UP000663829"/>
    </source>
</evidence>
<protein>
    <recommendedName>
        <fullName evidence="1">G domain-containing protein</fullName>
    </recommendedName>
</protein>
<dbReference type="EMBL" id="CAJNOQ010053889">
    <property type="protein sequence ID" value="CAF1656671.1"/>
    <property type="molecule type" value="Genomic_DNA"/>
</dbReference>
<reference evidence="2" key="1">
    <citation type="submission" date="2021-02" db="EMBL/GenBank/DDBJ databases">
        <authorList>
            <person name="Nowell W R."/>
        </authorList>
    </citation>
    <scope>NUCLEOTIDE SEQUENCE</scope>
</reference>
<dbReference type="EMBL" id="CAJOBC010126266">
    <property type="protein sequence ID" value="CAF4596104.1"/>
    <property type="molecule type" value="Genomic_DNA"/>
</dbReference>
<dbReference type="InterPro" id="IPR027417">
    <property type="entry name" value="P-loop_NTPase"/>
</dbReference>
<dbReference type="GO" id="GO:0005525">
    <property type="term" value="F:GTP binding"/>
    <property type="evidence" value="ECO:0007669"/>
    <property type="project" value="InterPro"/>
</dbReference>
<dbReference type="AlphaFoldDB" id="A0A816F0X7"/>
<dbReference type="InterPro" id="IPR006073">
    <property type="entry name" value="GTP-bd"/>
</dbReference>
<accession>A0A816F0X7</accession>
<evidence type="ECO:0000259" key="1">
    <source>
        <dbReference type="Pfam" id="PF01926"/>
    </source>
</evidence>
<dbReference type="Gene3D" id="3.40.50.300">
    <property type="entry name" value="P-loop containing nucleotide triphosphate hydrolases"/>
    <property type="match status" value="1"/>
</dbReference>